<dbReference type="PANTHER" id="PTHR30476">
    <property type="entry name" value="UPF0234 PROTEIN YAJQ"/>
    <property type="match status" value="1"/>
</dbReference>
<dbReference type="EMBL" id="MUHY01000001">
    <property type="protein sequence ID" value="PSB91893.1"/>
    <property type="molecule type" value="Genomic_DNA"/>
</dbReference>
<dbReference type="HAMAP" id="MF_00632">
    <property type="entry name" value="UPF0234"/>
    <property type="match status" value="1"/>
</dbReference>
<dbReference type="Pfam" id="PF04461">
    <property type="entry name" value="YajQ"/>
    <property type="match status" value="1"/>
</dbReference>
<dbReference type="CDD" id="cd11740">
    <property type="entry name" value="YajQ_like"/>
    <property type="match status" value="1"/>
</dbReference>
<dbReference type="NCBIfam" id="NF003819">
    <property type="entry name" value="PRK05412.1"/>
    <property type="match status" value="1"/>
</dbReference>
<comment type="similarity">
    <text evidence="2 3">Belongs to the YajQ family.</text>
</comment>
<keyword evidence="5" id="KW-1185">Reference proteome</keyword>
<proteinExistence type="inferred from homology"/>
<evidence type="ECO:0000256" key="1">
    <source>
        <dbReference type="ARBA" id="ARBA00022741"/>
    </source>
</evidence>
<name>A0ABX5FDT3_9BURK</name>
<evidence type="ECO:0000313" key="5">
    <source>
        <dbReference type="Proteomes" id="UP000242660"/>
    </source>
</evidence>
<dbReference type="InterPro" id="IPR035571">
    <property type="entry name" value="UPF0234-like_C"/>
</dbReference>
<comment type="function">
    <text evidence="3">Nucleotide-binding protein.</text>
</comment>
<dbReference type="Proteomes" id="UP000242660">
    <property type="component" value="Unassembled WGS sequence"/>
</dbReference>
<evidence type="ECO:0000313" key="4">
    <source>
        <dbReference type="EMBL" id="PSB91893.1"/>
    </source>
</evidence>
<comment type="caution">
    <text evidence="4">The sequence shown here is derived from an EMBL/GenBank/DDBJ whole genome shotgun (WGS) entry which is preliminary data.</text>
</comment>
<dbReference type="SUPFAM" id="SSF89963">
    <property type="entry name" value="YajQ-like"/>
    <property type="match status" value="2"/>
</dbReference>
<dbReference type="InterPro" id="IPR035570">
    <property type="entry name" value="UPF0234_N"/>
</dbReference>
<reference evidence="4 5" key="1">
    <citation type="journal article" date="2017" name="Front. Microbiol.">
        <title>Genome of Ca. Pandoraea novymonadis, an Endosymbiotic Bacterium of the Trypanosomatid Novymonas esmeraldas.</title>
        <authorList>
            <person name="Kostygov A.Y."/>
            <person name="Butenko A."/>
            <person name="Nenarokova A."/>
            <person name="Tashyreva D."/>
            <person name="Flegontov P."/>
            <person name="Lukes J."/>
            <person name="Yurchenko V."/>
        </authorList>
    </citation>
    <scope>NUCLEOTIDE SEQUENCE [LARGE SCALE GENOMIC DNA]</scope>
    <source>
        <strain evidence="4 5">E262</strain>
    </source>
</reference>
<dbReference type="InterPro" id="IPR007551">
    <property type="entry name" value="YajQ/Smlt4090-like"/>
</dbReference>
<dbReference type="Gene3D" id="3.30.70.860">
    <property type="match status" value="1"/>
</dbReference>
<dbReference type="PANTHER" id="PTHR30476:SF0">
    <property type="entry name" value="UPF0234 PROTEIN YAJQ"/>
    <property type="match status" value="1"/>
</dbReference>
<protein>
    <recommendedName>
        <fullName evidence="3">Nucleotide-binding protein BZL35_00111</fullName>
    </recommendedName>
</protein>
<evidence type="ECO:0000256" key="3">
    <source>
        <dbReference type="HAMAP-Rule" id="MF_00632"/>
    </source>
</evidence>
<gene>
    <name evidence="4" type="ORF">BZL35_00111</name>
</gene>
<accession>A0ABX5FDT3</accession>
<dbReference type="Gene3D" id="3.30.70.990">
    <property type="entry name" value="YajQ-like, domain 2"/>
    <property type="match status" value="1"/>
</dbReference>
<evidence type="ECO:0000256" key="2">
    <source>
        <dbReference type="ARBA" id="ARBA00093450"/>
    </source>
</evidence>
<keyword evidence="1 3" id="KW-0547">Nucleotide-binding</keyword>
<dbReference type="InterPro" id="IPR036183">
    <property type="entry name" value="YajQ-like_sf"/>
</dbReference>
<sequence>MPSFDVVCEADMVKLKNSVEQTCKELKTRFDFKGSDAKIELNEQELTAQADDDFKLSQLRDIFIRKMSKNEVDVRFLDYGKIEKISREKVKQTIKVRKGIESDLSKKIVRIIKDSNMKTQVSNQGNTVRISANKRNDLQFIMILLRKQITDIPLVFNNFRD</sequence>
<dbReference type="RefSeq" id="WP_106181810.1">
    <property type="nucleotide sequence ID" value="NZ_MUHY01000001.1"/>
</dbReference>
<organism evidence="4 5">
    <name type="scientific">Candidatus Pandoraea novymonadis</name>
    <dbReference type="NCBI Taxonomy" id="1808959"/>
    <lineage>
        <taxon>Bacteria</taxon>
        <taxon>Pseudomonadati</taxon>
        <taxon>Pseudomonadota</taxon>
        <taxon>Betaproteobacteria</taxon>
        <taxon>Burkholderiales</taxon>
        <taxon>Burkholderiaceae</taxon>
        <taxon>Pandoraea</taxon>
    </lineage>
</organism>